<evidence type="ECO:0000313" key="3">
    <source>
        <dbReference type="Proteomes" id="UP000054988"/>
    </source>
</evidence>
<comment type="caution">
    <text evidence="2">The sequence shown here is derived from an EMBL/GenBank/DDBJ whole genome shotgun (WGS) entry which is preliminary data.</text>
</comment>
<protein>
    <submittedName>
        <fullName evidence="2">Uncharacterized protein</fullName>
    </submittedName>
</protein>
<keyword evidence="1" id="KW-0472">Membrane</keyword>
<organism evidence="2 3">
    <name type="scientific">Moniliophthora roreri</name>
    <name type="common">Frosty pod rot fungus</name>
    <name type="synonym">Monilia roreri</name>
    <dbReference type="NCBI Taxonomy" id="221103"/>
    <lineage>
        <taxon>Eukaryota</taxon>
        <taxon>Fungi</taxon>
        <taxon>Dikarya</taxon>
        <taxon>Basidiomycota</taxon>
        <taxon>Agaricomycotina</taxon>
        <taxon>Agaricomycetes</taxon>
        <taxon>Agaricomycetidae</taxon>
        <taxon>Agaricales</taxon>
        <taxon>Marasmiineae</taxon>
        <taxon>Marasmiaceae</taxon>
        <taxon>Moniliophthora</taxon>
    </lineage>
</organism>
<dbReference type="EMBL" id="LATX01001701">
    <property type="protein sequence ID" value="KTB39190.1"/>
    <property type="molecule type" value="Genomic_DNA"/>
</dbReference>
<name>A0A0W0FSE5_MONRR</name>
<keyword evidence="1" id="KW-1133">Transmembrane helix</keyword>
<evidence type="ECO:0000313" key="2">
    <source>
        <dbReference type="EMBL" id="KTB39190.1"/>
    </source>
</evidence>
<proteinExistence type="predicted"/>
<feature type="transmembrane region" description="Helical" evidence="1">
    <location>
        <begin position="32"/>
        <end position="58"/>
    </location>
</feature>
<sequence>MSVPSSPVTTLMLLAILLRCAPWKCMPLFLSLFLAYLALLGMGILGMAVLSVSIVGYTSWRFLPSLARFFFKSLKCITMRLGLDVGILCSGGANDMGAAGYRGKNERHHHS</sequence>
<accession>A0A0W0FSE5</accession>
<dbReference type="Proteomes" id="UP000054988">
    <property type="component" value="Unassembled WGS sequence"/>
</dbReference>
<reference evidence="2 3" key="1">
    <citation type="submission" date="2015-12" db="EMBL/GenBank/DDBJ databases">
        <title>Draft genome sequence of Moniliophthora roreri, the causal agent of frosty pod rot of cacao.</title>
        <authorList>
            <person name="Aime M.C."/>
            <person name="Diaz-Valderrama J.R."/>
            <person name="Kijpornyongpan T."/>
            <person name="Phillips-Mora W."/>
        </authorList>
    </citation>
    <scope>NUCLEOTIDE SEQUENCE [LARGE SCALE GENOMIC DNA]</scope>
    <source>
        <strain evidence="2 3">MCA 2952</strain>
    </source>
</reference>
<gene>
    <name evidence="2" type="ORF">WG66_8217</name>
</gene>
<dbReference type="AlphaFoldDB" id="A0A0W0FSE5"/>
<evidence type="ECO:0000256" key="1">
    <source>
        <dbReference type="SAM" id="Phobius"/>
    </source>
</evidence>
<keyword evidence="1" id="KW-0812">Transmembrane</keyword>